<protein>
    <recommendedName>
        <fullName evidence="4">PrcB C-terminal domain-containing protein</fullName>
    </recommendedName>
</protein>
<dbReference type="PROSITE" id="PS51257">
    <property type="entry name" value="PROKAR_LIPOPROTEIN"/>
    <property type="match status" value="1"/>
</dbReference>
<feature type="signal peptide" evidence="1">
    <location>
        <begin position="1"/>
        <end position="22"/>
    </location>
</feature>
<dbReference type="OrthoDB" id="2990781at2"/>
<dbReference type="AlphaFoldDB" id="A0A7C8GRA6"/>
<proteinExistence type="predicted"/>
<gene>
    <name evidence="2" type="ORF">F9U64_17675</name>
</gene>
<sequence length="179" mass="20456">MKMSRSLLALALFLSLFGCSHSTNDTKQSDTENEQMYEGLVATEKTLPVNFYEIAFERETTPLFQYLIRKVVNQSEFEQTWDFYELENNIPNVNFTEKDVLFIGIQESGSCPYTIKEVELSSANNTMTVPISYLKPQEECTTDASPRTFVIQIDKEKSKKVERLVVVQSGAETNIPLEN</sequence>
<feature type="chain" id="PRO_5038436038" description="PrcB C-terminal domain-containing protein" evidence="1">
    <location>
        <begin position="23"/>
        <end position="179"/>
    </location>
</feature>
<keyword evidence="1" id="KW-0732">Signal</keyword>
<evidence type="ECO:0000313" key="2">
    <source>
        <dbReference type="EMBL" id="KAB8127476.1"/>
    </source>
</evidence>
<name>A0A7C8GRA6_9BACI</name>
<reference evidence="2 3" key="1">
    <citation type="submission" date="2019-10" db="EMBL/GenBank/DDBJ databases">
        <title>Gracilibacillus sp. nov. isolated from rice seeds.</title>
        <authorList>
            <person name="He S."/>
        </authorList>
    </citation>
    <scope>NUCLEOTIDE SEQUENCE [LARGE SCALE GENOMIC DNA]</scope>
    <source>
        <strain evidence="2 3">TD8</strain>
    </source>
</reference>
<organism evidence="2 3">
    <name type="scientific">Gracilibacillus oryzae</name>
    <dbReference type="NCBI Taxonomy" id="1672701"/>
    <lineage>
        <taxon>Bacteria</taxon>
        <taxon>Bacillati</taxon>
        <taxon>Bacillota</taxon>
        <taxon>Bacilli</taxon>
        <taxon>Bacillales</taxon>
        <taxon>Bacillaceae</taxon>
        <taxon>Gracilibacillus</taxon>
    </lineage>
</organism>
<evidence type="ECO:0008006" key="4">
    <source>
        <dbReference type="Google" id="ProtNLM"/>
    </source>
</evidence>
<dbReference type="EMBL" id="WEID01000091">
    <property type="protein sequence ID" value="KAB8127476.1"/>
    <property type="molecule type" value="Genomic_DNA"/>
</dbReference>
<accession>A0A7C8GRA6</accession>
<evidence type="ECO:0000313" key="3">
    <source>
        <dbReference type="Proteomes" id="UP000480246"/>
    </source>
</evidence>
<evidence type="ECO:0000256" key="1">
    <source>
        <dbReference type="SAM" id="SignalP"/>
    </source>
</evidence>
<keyword evidence="3" id="KW-1185">Reference proteome</keyword>
<dbReference type="Proteomes" id="UP000480246">
    <property type="component" value="Unassembled WGS sequence"/>
</dbReference>
<comment type="caution">
    <text evidence="2">The sequence shown here is derived from an EMBL/GenBank/DDBJ whole genome shotgun (WGS) entry which is preliminary data.</text>
</comment>
<dbReference type="RefSeq" id="WP_153406217.1">
    <property type="nucleotide sequence ID" value="NZ_ML762442.1"/>
</dbReference>